<sequence>MPGVVNKPDAAILPSKATPHDEASLTNDTIVAGDTNLANEAWVIVPDEATLVTDAIMSGGATPQSLTSSSLSPSTSTNNQAISPSDTAVSIDEAIIDIMTGEAISPSDTSSTDVDTLTDHQYIPPLGDTMPRDQLTPANLAFIASTMGPAPAPAGHKTKTETSFPRFPSLPREIRAQIWELCLPRRLIPLSTLAIARDHRNAAAETDPSQPGSDDPAIQTMIDKVMPRACRIAQVCREARIIALSQRESTAELGLLWLGRENWFDRRTDMLYVDCDVRERHKEIWEELRAKVVVGDWEGRGYGGGGGGGVRVALCNHMVKRWTPTDPPAPVLPVMELGVATRRGIRQKSWPVVMDRLTPGIGWKSPAGLGMFGLFDEECVTLLDASEDEQGGLLERLMELGLVDAHPLELAIPFSLRMASEEWKPNLDRCLGLSRELGFEGSDEEWLQDGAGPYPTLKAEKDDFTWRGPGRP</sequence>
<gene>
    <name evidence="1" type="ORF">F5144DRAFT_539262</name>
</gene>
<organism evidence="1 2">
    <name type="scientific">Chaetomium tenue</name>
    <dbReference type="NCBI Taxonomy" id="1854479"/>
    <lineage>
        <taxon>Eukaryota</taxon>
        <taxon>Fungi</taxon>
        <taxon>Dikarya</taxon>
        <taxon>Ascomycota</taxon>
        <taxon>Pezizomycotina</taxon>
        <taxon>Sordariomycetes</taxon>
        <taxon>Sordariomycetidae</taxon>
        <taxon>Sordariales</taxon>
        <taxon>Chaetomiaceae</taxon>
        <taxon>Chaetomium</taxon>
    </lineage>
</organism>
<evidence type="ECO:0000313" key="1">
    <source>
        <dbReference type="EMBL" id="KAH6623248.1"/>
    </source>
</evidence>
<comment type="caution">
    <text evidence="1">The sequence shown here is derived from an EMBL/GenBank/DDBJ whole genome shotgun (WGS) entry which is preliminary data.</text>
</comment>
<accession>A0ACB7P054</accession>
<dbReference type="Proteomes" id="UP000724584">
    <property type="component" value="Unassembled WGS sequence"/>
</dbReference>
<dbReference type="EMBL" id="JAGIZQ010000006">
    <property type="protein sequence ID" value="KAH6623248.1"/>
    <property type="molecule type" value="Genomic_DNA"/>
</dbReference>
<protein>
    <submittedName>
        <fullName evidence="1">Uncharacterized protein</fullName>
    </submittedName>
</protein>
<name>A0ACB7P054_9PEZI</name>
<proteinExistence type="predicted"/>
<reference evidence="1 2" key="1">
    <citation type="journal article" date="2021" name="Nat. Commun.">
        <title>Genetic determinants of endophytism in the Arabidopsis root mycobiome.</title>
        <authorList>
            <person name="Mesny F."/>
            <person name="Miyauchi S."/>
            <person name="Thiergart T."/>
            <person name="Pickel B."/>
            <person name="Atanasova L."/>
            <person name="Karlsson M."/>
            <person name="Huettel B."/>
            <person name="Barry K.W."/>
            <person name="Haridas S."/>
            <person name="Chen C."/>
            <person name="Bauer D."/>
            <person name="Andreopoulos W."/>
            <person name="Pangilinan J."/>
            <person name="LaButti K."/>
            <person name="Riley R."/>
            <person name="Lipzen A."/>
            <person name="Clum A."/>
            <person name="Drula E."/>
            <person name="Henrissat B."/>
            <person name="Kohler A."/>
            <person name="Grigoriev I.V."/>
            <person name="Martin F.M."/>
            <person name="Hacquard S."/>
        </authorList>
    </citation>
    <scope>NUCLEOTIDE SEQUENCE [LARGE SCALE GENOMIC DNA]</scope>
    <source>
        <strain evidence="1 2">MPI-SDFR-AT-0079</strain>
    </source>
</reference>
<keyword evidence="2" id="KW-1185">Reference proteome</keyword>
<evidence type="ECO:0000313" key="2">
    <source>
        <dbReference type="Proteomes" id="UP000724584"/>
    </source>
</evidence>